<dbReference type="Proteomes" id="UP000678499">
    <property type="component" value="Unassembled WGS sequence"/>
</dbReference>
<gene>
    <name evidence="2" type="ORF">NMOB1V02_LOCUS8872</name>
</gene>
<accession>A0A7R9BW75</accession>
<sequence length="315" mass="35994">MMFNASGKLVITLGVAAVGVYGATNALHLDELLNANLFHFSSRAFSEIAQDSKEAHFAVLRSKNAKQDTMMMTREREDADYLKVVEIGIGIGANFQFMPSRTAVIGVDPNPYFEKFVRRNADKYPNVRLESFIVGKGENLEDISSSSADVVITTLVLCQTKDKRKFLAEILRILVPGGKYFFWEHLDAYVRSAETDSNRKLLEHHSKDRSPHDRRGYYCRRFTLLMDYCYITLGENLEDISSSSADVVITTLVLCQTKDKRKFLAEILRILVPGGKYLFWEHLDAYVRSAETDSNRKLLEHHSKDRSPHDRRGYH</sequence>
<dbReference type="OrthoDB" id="416496at2759"/>
<feature type="domain" description="Methyltransferase type 11" evidence="1">
    <location>
        <begin position="86"/>
        <end position="182"/>
    </location>
</feature>
<evidence type="ECO:0000259" key="1">
    <source>
        <dbReference type="Pfam" id="PF08241"/>
    </source>
</evidence>
<protein>
    <recommendedName>
        <fullName evidence="1">Methyltransferase type 11 domain-containing protein</fullName>
    </recommendedName>
</protein>
<dbReference type="InterPro" id="IPR052356">
    <property type="entry name" value="Thiol_S-MT"/>
</dbReference>
<dbReference type="GO" id="GO:0008757">
    <property type="term" value="F:S-adenosylmethionine-dependent methyltransferase activity"/>
    <property type="evidence" value="ECO:0007669"/>
    <property type="project" value="InterPro"/>
</dbReference>
<dbReference type="PANTHER" id="PTHR45036">
    <property type="entry name" value="METHYLTRANSFERASE LIKE 7B"/>
    <property type="match status" value="1"/>
</dbReference>
<feature type="domain" description="Methyltransferase type 11" evidence="1">
    <location>
        <begin position="236"/>
        <end position="279"/>
    </location>
</feature>
<reference evidence="2" key="1">
    <citation type="submission" date="2020-11" db="EMBL/GenBank/DDBJ databases">
        <authorList>
            <person name="Tran Van P."/>
        </authorList>
    </citation>
    <scope>NUCLEOTIDE SEQUENCE</scope>
</reference>
<evidence type="ECO:0000313" key="3">
    <source>
        <dbReference type="Proteomes" id="UP000678499"/>
    </source>
</evidence>
<dbReference type="EMBL" id="OA884733">
    <property type="protein sequence ID" value="CAD7281221.1"/>
    <property type="molecule type" value="Genomic_DNA"/>
</dbReference>
<organism evidence="2">
    <name type="scientific">Notodromas monacha</name>
    <dbReference type="NCBI Taxonomy" id="399045"/>
    <lineage>
        <taxon>Eukaryota</taxon>
        <taxon>Metazoa</taxon>
        <taxon>Ecdysozoa</taxon>
        <taxon>Arthropoda</taxon>
        <taxon>Crustacea</taxon>
        <taxon>Oligostraca</taxon>
        <taxon>Ostracoda</taxon>
        <taxon>Podocopa</taxon>
        <taxon>Podocopida</taxon>
        <taxon>Cypridocopina</taxon>
        <taxon>Cypridoidea</taxon>
        <taxon>Cyprididae</taxon>
        <taxon>Notodromas</taxon>
    </lineage>
</organism>
<dbReference type="Gene3D" id="3.40.50.150">
    <property type="entry name" value="Vaccinia Virus protein VP39"/>
    <property type="match status" value="2"/>
</dbReference>
<keyword evidence="3" id="KW-1185">Reference proteome</keyword>
<dbReference type="PANTHER" id="PTHR45036:SF8">
    <property type="entry name" value="METHYLTRANSFERASE-LIKE PROTEIN 7A"/>
    <property type="match status" value="1"/>
</dbReference>
<dbReference type="InterPro" id="IPR029063">
    <property type="entry name" value="SAM-dependent_MTases_sf"/>
</dbReference>
<proteinExistence type="predicted"/>
<dbReference type="CDD" id="cd02440">
    <property type="entry name" value="AdoMet_MTases"/>
    <property type="match status" value="1"/>
</dbReference>
<dbReference type="SUPFAM" id="SSF53335">
    <property type="entry name" value="S-adenosyl-L-methionine-dependent methyltransferases"/>
    <property type="match status" value="2"/>
</dbReference>
<evidence type="ECO:0000313" key="2">
    <source>
        <dbReference type="EMBL" id="CAD7281221.1"/>
    </source>
</evidence>
<dbReference type="AlphaFoldDB" id="A0A7R9BW75"/>
<dbReference type="Pfam" id="PF08241">
    <property type="entry name" value="Methyltransf_11"/>
    <property type="match status" value="2"/>
</dbReference>
<dbReference type="InterPro" id="IPR013216">
    <property type="entry name" value="Methyltransf_11"/>
</dbReference>
<dbReference type="EMBL" id="CAJPEX010002696">
    <property type="protein sequence ID" value="CAG0921373.1"/>
    <property type="molecule type" value="Genomic_DNA"/>
</dbReference>
<name>A0A7R9BW75_9CRUS</name>